<dbReference type="HOGENOM" id="CLU_3212581_0_0_9"/>
<gene>
    <name evidence="2" type="ORF">BACPEC_02774</name>
</gene>
<comment type="caution">
    <text evidence="2">The sequence shown here is derived from an EMBL/GenBank/DDBJ whole genome shotgun (WGS) entry which is preliminary data.</text>
</comment>
<sequence>MKKLFSPAVRNVLMGCMAFSFWISSSHPCVLFFGEYEYPDKNSL</sequence>
<keyword evidence="1" id="KW-1133">Transmembrane helix</keyword>
<evidence type="ECO:0000313" key="2">
    <source>
        <dbReference type="EMBL" id="EEC56267.1"/>
    </source>
</evidence>
<proteinExistence type="predicted"/>
<dbReference type="AlphaFoldDB" id="B7AVM6"/>
<reference evidence="2 3" key="1">
    <citation type="submission" date="2008-11" db="EMBL/GenBank/DDBJ databases">
        <title>Draft genome sequence of Bacteroides pectinophilus (ATCC 43243).</title>
        <authorList>
            <person name="Sudarsanam P."/>
            <person name="Ley R."/>
            <person name="Guruge J."/>
            <person name="Turnbaugh P.J."/>
            <person name="Mahowald M."/>
            <person name="Liep D."/>
            <person name="Gordon J."/>
        </authorList>
    </citation>
    <scope>NUCLEOTIDE SEQUENCE [LARGE SCALE GENOMIC DNA]</scope>
    <source>
        <strain evidence="2 3">ATCC 43243</strain>
    </source>
</reference>
<evidence type="ECO:0000313" key="3">
    <source>
        <dbReference type="Proteomes" id="UP000003136"/>
    </source>
</evidence>
<accession>B7AVM6</accession>
<organism evidence="2 3">
    <name type="scientific">[Bacteroides] pectinophilus ATCC 43243</name>
    <dbReference type="NCBI Taxonomy" id="483218"/>
    <lineage>
        <taxon>Bacteria</taxon>
        <taxon>Bacillati</taxon>
        <taxon>Bacillota</taxon>
        <taxon>Clostridia</taxon>
        <taxon>Eubacteriales</taxon>
    </lineage>
</organism>
<keyword evidence="1" id="KW-0812">Transmembrane</keyword>
<name>B7AVM6_9FIRM</name>
<dbReference type="STRING" id="483218.BACPEC_02774"/>
<keyword evidence="1" id="KW-0472">Membrane</keyword>
<dbReference type="EMBL" id="ABVQ01000037">
    <property type="protein sequence ID" value="EEC56267.1"/>
    <property type="molecule type" value="Genomic_DNA"/>
</dbReference>
<feature type="transmembrane region" description="Helical" evidence="1">
    <location>
        <begin position="12"/>
        <end position="34"/>
    </location>
</feature>
<protein>
    <submittedName>
        <fullName evidence="2">Uncharacterized protein</fullName>
    </submittedName>
</protein>
<dbReference type="Proteomes" id="UP000003136">
    <property type="component" value="Unassembled WGS sequence"/>
</dbReference>
<keyword evidence="3" id="KW-1185">Reference proteome</keyword>
<reference evidence="2 3" key="2">
    <citation type="submission" date="2008-11" db="EMBL/GenBank/DDBJ databases">
        <authorList>
            <person name="Fulton L."/>
            <person name="Clifton S."/>
            <person name="Fulton B."/>
            <person name="Xu J."/>
            <person name="Minx P."/>
            <person name="Pepin K.H."/>
            <person name="Johnson M."/>
            <person name="Bhonagiri V."/>
            <person name="Nash W.E."/>
            <person name="Mardis E.R."/>
            <person name="Wilson R.K."/>
        </authorList>
    </citation>
    <scope>NUCLEOTIDE SEQUENCE [LARGE SCALE GENOMIC DNA]</scope>
    <source>
        <strain evidence="2 3">ATCC 43243</strain>
    </source>
</reference>
<evidence type="ECO:0000256" key="1">
    <source>
        <dbReference type="SAM" id="Phobius"/>
    </source>
</evidence>